<dbReference type="Proteomes" id="UP000176424">
    <property type="component" value="Unassembled WGS sequence"/>
</dbReference>
<accession>A0A1F4ZV03</accession>
<gene>
    <name evidence="2" type="ORF">A2397_02650</name>
</gene>
<dbReference type="AlphaFoldDB" id="A0A1F4ZV03"/>
<evidence type="ECO:0000313" key="3">
    <source>
        <dbReference type="Proteomes" id="UP000176424"/>
    </source>
</evidence>
<keyword evidence="1" id="KW-0472">Membrane</keyword>
<feature type="transmembrane region" description="Helical" evidence="1">
    <location>
        <begin position="6"/>
        <end position="24"/>
    </location>
</feature>
<dbReference type="Pfam" id="PF04392">
    <property type="entry name" value="ABC_sub_bind"/>
    <property type="match status" value="1"/>
</dbReference>
<dbReference type="STRING" id="1797263.A2397_02650"/>
<dbReference type="PANTHER" id="PTHR35271">
    <property type="entry name" value="ABC TRANSPORTER, SUBSTRATE-BINDING LIPOPROTEIN-RELATED"/>
    <property type="match status" value="1"/>
</dbReference>
<keyword evidence="1" id="KW-1133">Transmembrane helix</keyword>
<dbReference type="Gene3D" id="3.40.50.2300">
    <property type="match status" value="2"/>
</dbReference>
<name>A0A1F4ZV03_9BACT</name>
<dbReference type="PANTHER" id="PTHR35271:SF1">
    <property type="entry name" value="ABC TRANSPORTER, SUBSTRATE-BINDING LIPOPROTEIN"/>
    <property type="match status" value="1"/>
</dbReference>
<dbReference type="EMBL" id="MEXR01000009">
    <property type="protein sequence ID" value="OGD10249.1"/>
    <property type="molecule type" value="Genomic_DNA"/>
</dbReference>
<dbReference type="CDD" id="cd06325">
    <property type="entry name" value="PBP1_ABC_unchar_transporter"/>
    <property type="match status" value="1"/>
</dbReference>
<dbReference type="InterPro" id="IPR007487">
    <property type="entry name" value="ABC_transpt-TYRBP-like"/>
</dbReference>
<comment type="caution">
    <text evidence="2">The sequence shown here is derived from an EMBL/GenBank/DDBJ whole genome shotgun (WGS) entry which is preliminary data.</text>
</comment>
<organism evidence="2 3">
    <name type="scientific">Candidatus Amesbacteria bacterium RIFOXYB1_FULL_44_23</name>
    <dbReference type="NCBI Taxonomy" id="1797263"/>
    <lineage>
        <taxon>Bacteria</taxon>
        <taxon>Candidatus Amesiibacteriota</taxon>
    </lineage>
</organism>
<evidence type="ECO:0000256" key="1">
    <source>
        <dbReference type="SAM" id="Phobius"/>
    </source>
</evidence>
<sequence length="337" mass="36410">MNKKAVILLIVILGIVIGVGYILTKGEKRSNYKKGAYRVGILSGLNLFSGIADSFIQEMTGLGYVDGKNITYDLQKTNFEPDKEKLILKKFVDEKVDLILAYNTEAALEAKEATKGTDIPVVFANAFTEGNNLVNSIRAPGGNITGVRYPNTDVAIRRLEVLHEVVPQVKQIWLPYQKGYPSVPAELDVVRPAAKSLGLTLIEFPSENLVALQAELANRAKNKDLGFGAVLFIPESLSTTKEAFAAIAKYTRVKKIPVGGSSVTLDDYGTVFAVTVDTSEIGVLAARLANKILQGTSAGIIPVVSPETYLILNAKMASELGINLSESLLNKANKVIR</sequence>
<keyword evidence="1" id="KW-0812">Transmembrane</keyword>
<proteinExistence type="predicted"/>
<evidence type="ECO:0000313" key="2">
    <source>
        <dbReference type="EMBL" id="OGD10249.1"/>
    </source>
</evidence>
<dbReference type="SUPFAM" id="SSF53822">
    <property type="entry name" value="Periplasmic binding protein-like I"/>
    <property type="match status" value="1"/>
</dbReference>
<evidence type="ECO:0008006" key="4">
    <source>
        <dbReference type="Google" id="ProtNLM"/>
    </source>
</evidence>
<protein>
    <recommendedName>
        <fullName evidence="4">ABC transporter substrate-binding protein</fullName>
    </recommendedName>
</protein>
<reference evidence="2 3" key="1">
    <citation type="journal article" date="2016" name="Nat. Commun.">
        <title>Thousands of microbial genomes shed light on interconnected biogeochemical processes in an aquifer system.</title>
        <authorList>
            <person name="Anantharaman K."/>
            <person name="Brown C.T."/>
            <person name="Hug L.A."/>
            <person name="Sharon I."/>
            <person name="Castelle C.J."/>
            <person name="Probst A.J."/>
            <person name="Thomas B.C."/>
            <person name="Singh A."/>
            <person name="Wilkins M.J."/>
            <person name="Karaoz U."/>
            <person name="Brodie E.L."/>
            <person name="Williams K.H."/>
            <person name="Hubbard S.S."/>
            <person name="Banfield J.F."/>
        </authorList>
    </citation>
    <scope>NUCLEOTIDE SEQUENCE [LARGE SCALE GENOMIC DNA]</scope>
</reference>
<dbReference type="InterPro" id="IPR028082">
    <property type="entry name" value="Peripla_BP_I"/>
</dbReference>